<evidence type="ECO:0000256" key="3">
    <source>
        <dbReference type="ARBA" id="ARBA00023082"/>
    </source>
</evidence>
<dbReference type="Proteomes" id="UP000031166">
    <property type="component" value="Unassembled WGS sequence"/>
</dbReference>
<dbReference type="GO" id="GO:0006352">
    <property type="term" value="P:DNA-templated transcription initiation"/>
    <property type="evidence" value="ECO:0007669"/>
    <property type="project" value="InterPro"/>
</dbReference>
<feature type="domain" description="RNA polymerase sigma factor 70 region 4 type 2" evidence="6">
    <location>
        <begin position="105"/>
        <end position="154"/>
    </location>
</feature>
<reference evidence="7 8" key="1">
    <citation type="submission" date="2014-12" db="EMBL/GenBank/DDBJ databases">
        <title>Genome sequencing of Brevundimonas nasdae TPW30.</title>
        <authorList>
            <person name="Tan P.W."/>
            <person name="Chan K.-G."/>
        </authorList>
    </citation>
    <scope>NUCLEOTIDE SEQUENCE [LARGE SCALE GENOMIC DNA]</scope>
    <source>
        <strain evidence="7 8">TPW30</strain>
    </source>
</reference>
<dbReference type="InterPro" id="IPR039425">
    <property type="entry name" value="RNA_pol_sigma-70-like"/>
</dbReference>
<evidence type="ECO:0000259" key="6">
    <source>
        <dbReference type="Pfam" id="PF08281"/>
    </source>
</evidence>
<evidence type="ECO:0000259" key="5">
    <source>
        <dbReference type="Pfam" id="PF04542"/>
    </source>
</evidence>
<dbReference type="EMBL" id="JWSY01000020">
    <property type="protein sequence ID" value="KIC56766.1"/>
    <property type="molecule type" value="Genomic_DNA"/>
</dbReference>
<dbReference type="InterPro" id="IPR013324">
    <property type="entry name" value="RNA_pol_sigma_r3/r4-like"/>
</dbReference>
<dbReference type="InterPro" id="IPR036388">
    <property type="entry name" value="WH-like_DNA-bd_sf"/>
</dbReference>
<dbReference type="InterPro" id="IPR014284">
    <property type="entry name" value="RNA_pol_sigma-70_dom"/>
</dbReference>
<dbReference type="InterPro" id="IPR013325">
    <property type="entry name" value="RNA_pol_sigma_r2"/>
</dbReference>
<dbReference type="AlphaFoldDB" id="A0A0B4CQZ0"/>
<sequence length="162" mass="18727">MTEAKQLGVDGRDGLNRLYRQYAPWLSRRLRSRIGPDDAADVVQETYIRAAPYALADIRHPKAFLLRIAMNLLRDERRRQSRQPQQNEAEAPPQGEAATQFDELLLSQVIHSMPPLYRNVFVLNRFGGMTYPEIARTLEISVQTVQWRMARAIEYCASRLDL</sequence>
<evidence type="ECO:0000313" key="7">
    <source>
        <dbReference type="EMBL" id="KIC56766.1"/>
    </source>
</evidence>
<keyword evidence="3" id="KW-0731">Sigma factor</keyword>
<dbReference type="Gene3D" id="1.10.1740.10">
    <property type="match status" value="1"/>
</dbReference>
<dbReference type="PANTHER" id="PTHR43133:SF63">
    <property type="entry name" value="RNA POLYMERASE SIGMA FACTOR FECI-RELATED"/>
    <property type="match status" value="1"/>
</dbReference>
<comment type="similarity">
    <text evidence="1">Belongs to the sigma-70 factor family. ECF subfamily.</text>
</comment>
<evidence type="ECO:0000256" key="4">
    <source>
        <dbReference type="ARBA" id="ARBA00023163"/>
    </source>
</evidence>
<dbReference type="GO" id="GO:0016987">
    <property type="term" value="F:sigma factor activity"/>
    <property type="evidence" value="ECO:0007669"/>
    <property type="project" value="UniProtKB-KW"/>
</dbReference>
<evidence type="ECO:0000256" key="2">
    <source>
        <dbReference type="ARBA" id="ARBA00023015"/>
    </source>
</evidence>
<dbReference type="NCBIfam" id="TIGR02937">
    <property type="entry name" value="sigma70-ECF"/>
    <property type="match status" value="1"/>
</dbReference>
<dbReference type="SUPFAM" id="SSF88659">
    <property type="entry name" value="Sigma3 and sigma4 domains of RNA polymerase sigma factors"/>
    <property type="match status" value="1"/>
</dbReference>
<dbReference type="Gene3D" id="1.10.10.10">
    <property type="entry name" value="Winged helix-like DNA-binding domain superfamily/Winged helix DNA-binding domain"/>
    <property type="match status" value="1"/>
</dbReference>
<dbReference type="SUPFAM" id="SSF88946">
    <property type="entry name" value="Sigma2 domain of RNA polymerase sigma factors"/>
    <property type="match status" value="1"/>
</dbReference>
<evidence type="ECO:0000256" key="1">
    <source>
        <dbReference type="ARBA" id="ARBA00010641"/>
    </source>
</evidence>
<accession>A0A0B4CQZ0</accession>
<gene>
    <name evidence="7" type="ORF">RM53_11720</name>
</gene>
<dbReference type="Pfam" id="PF08281">
    <property type="entry name" value="Sigma70_r4_2"/>
    <property type="match status" value="1"/>
</dbReference>
<keyword evidence="4" id="KW-0804">Transcription</keyword>
<dbReference type="InterPro" id="IPR013249">
    <property type="entry name" value="RNA_pol_sigma70_r4_t2"/>
</dbReference>
<dbReference type="Pfam" id="PF04542">
    <property type="entry name" value="Sigma70_r2"/>
    <property type="match status" value="1"/>
</dbReference>
<dbReference type="STRING" id="172043.RM53_11720"/>
<dbReference type="CDD" id="cd06171">
    <property type="entry name" value="Sigma70_r4"/>
    <property type="match status" value="1"/>
</dbReference>
<dbReference type="RefSeq" id="WP_026108284.1">
    <property type="nucleotide sequence ID" value="NZ_JWSY01000020.1"/>
</dbReference>
<comment type="caution">
    <text evidence="7">The sequence shown here is derived from an EMBL/GenBank/DDBJ whole genome shotgun (WGS) entry which is preliminary data.</text>
</comment>
<protein>
    <submittedName>
        <fullName evidence="7">Sigma-70 protein</fullName>
    </submittedName>
</protein>
<dbReference type="InterPro" id="IPR007627">
    <property type="entry name" value="RNA_pol_sigma70_r2"/>
</dbReference>
<evidence type="ECO:0000313" key="8">
    <source>
        <dbReference type="Proteomes" id="UP000031166"/>
    </source>
</evidence>
<dbReference type="PANTHER" id="PTHR43133">
    <property type="entry name" value="RNA POLYMERASE ECF-TYPE SIGMA FACTO"/>
    <property type="match status" value="1"/>
</dbReference>
<organism evidence="7 8">
    <name type="scientific">Brevundimonas nasdae</name>
    <dbReference type="NCBI Taxonomy" id="172043"/>
    <lineage>
        <taxon>Bacteria</taxon>
        <taxon>Pseudomonadati</taxon>
        <taxon>Pseudomonadota</taxon>
        <taxon>Alphaproteobacteria</taxon>
        <taxon>Caulobacterales</taxon>
        <taxon>Caulobacteraceae</taxon>
        <taxon>Brevundimonas</taxon>
    </lineage>
</organism>
<proteinExistence type="inferred from homology"/>
<dbReference type="GO" id="GO:0003677">
    <property type="term" value="F:DNA binding"/>
    <property type="evidence" value="ECO:0007669"/>
    <property type="project" value="InterPro"/>
</dbReference>
<feature type="domain" description="RNA polymerase sigma-70 region 2" evidence="5">
    <location>
        <begin position="18"/>
        <end position="82"/>
    </location>
</feature>
<name>A0A0B4CQZ0_9CAUL</name>
<keyword evidence="2" id="KW-0805">Transcription regulation</keyword>